<protein>
    <submittedName>
        <fullName evidence="1">Uncharacterized protein</fullName>
    </submittedName>
</protein>
<dbReference type="AlphaFoldDB" id="A0A5N6WNE3"/>
<keyword evidence="2" id="KW-1185">Reference proteome</keyword>
<name>A0A5N6WNE3_9EURO</name>
<accession>A0A5N6WNE3</accession>
<sequence>MTVGRIIHSEIFGSMMGWTCELVEGDLKALSDRMASVQSDRIFAFAQQMNWFDAVQILRQLRPKNTLIADVPEEDIRDRTNVLLRRRAEKLFRMFYGLPGGTSIRNSLEKGI</sequence>
<dbReference type="Proteomes" id="UP000325945">
    <property type="component" value="Unassembled WGS sequence"/>
</dbReference>
<proteinExistence type="predicted"/>
<evidence type="ECO:0000313" key="1">
    <source>
        <dbReference type="EMBL" id="KAE8321329.1"/>
    </source>
</evidence>
<organism evidence="1 2">
    <name type="scientific">Aspergillus sergii</name>
    <dbReference type="NCBI Taxonomy" id="1034303"/>
    <lineage>
        <taxon>Eukaryota</taxon>
        <taxon>Fungi</taxon>
        <taxon>Dikarya</taxon>
        <taxon>Ascomycota</taxon>
        <taxon>Pezizomycotina</taxon>
        <taxon>Eurotiomycetes</taxon>
        <taxon>Eurotiomycetidae</taxon>
        <taxon>Eurotiales</taxon>
        <taxon>Aspergillaceae</taxon>
        <taxon>Aspergillus</taxon>
        <taxon>Aspergillus subgen. Circumdati</taxon>
    </lineage>
</organism>
<evidence type="ECO:0000313" key="2">
    <source>
        <dbReference type="Proteomes" id="UP000325945"/>
    </source>
</evidence>
<reference evidence="2" key="1">
    <citation type="submission" date="2019-04" db="EMBL/GenBank/DDBJ databases">
        <title>Friends and foes A comparative genomics studyof 23 Aspergillus species from section Flavi.</title>
        <authorList>
            <consortium name="DOE Joint Genome Institute"/>
            <person name="Kjaerbolling I."/>
            <person name="Vesth T."/>
            <person name="Frisvad J.C."/>
            <person name="Nybo J.L."/>
            <person name="Theobald S."/>
            <person name="Kildgaard S."/>
            <person name="Isbrandt T."/>
            <person name="Kuo A."/>
            <person name="Sato A."/>
            <person name="Lyhne E.K."/>
            <person name="Kogle M.E."/>
            <person name="Wiebenga A."/>
            <person name="Kun R.S."/>
            <person name="Lubbers R.J."/>
            <person name="Makela M.R."/>
            <person name="Barry K."/>
            <person name="Chovatia M."/>
            <person name="Clum A."/>
            <person name="Daum C."/>
            <person name="Haridas S."/>
            <person name="He G."/>
            <person name="LaButti K."/>
            <person name="Lipzen A."/>
            <person name="Mondo S."/>
            <person name="Riley R."/>
            <person name="Salamov A."/>
            <person name="Simmons B.A."/>
            <person name="Magnuson J.K."/>
            <person name="Henrissat B."/>
            <person name="Mortensen U.H."/>
            <person name="Larsen T.O."/>
            <person name="Devries R.P."/>
            <person name="Grigoriev I.V."/>
            <person name="Machida M."/>
            <person name="Baker S.E."/>
            <person name="Andersen M.R."/>
        </authorList>
    </citation>
    <scope>NUCLEOTIDE SEQUENCE [LARGE SCALE GENOMIC DNA]</scope>
    <source>
        <strain evidence="2">CBS 130017</strain>
    </source>
</reference>
<dbReference type="EMBL" id="ML741873">
    <property type="protein sequence ID" value="KAE8321329.1"/>
    <property type="molecule type" value="Genomic_DNA"/>
</dbReference>
<gene>
    <name evidence="1" type="ORF">BDV39DRAFT_210851</name>
</gene>